<feature type="region of interest" description="Disordered" evidence="1">
    <location>
        <begin position="852"/>
        <end position="878"/>
    </location>
</feature>
<organism evidence="2 3">
    <name type="scientific">Allacma fusca</name>
    <dbReference type="NCBI Taxonomy" id="39272"/>
    <lineage>
        <taxon>Eukaryota</taxon>
        <taxon>Metazoa</taxon>
        <taxon>Ecdysozoa</taxon>
        <taxon>Arthropoda</taxon>
        <taxon>Hexapoda</taxon>
        <taxon>Collembola</taxon>
        <taxon>Symphypleona</taxon>
        <taxon>Sminthuridae</taxon>
        <taxon>Allacma</taxon>
    </lineage>
</organism>
<feature type="non-terminal residue" evidence="2">
    <location>
        <position position="1"/>
    </location>
</feature>
<evidence type="ECO:0000313" key="3">
    <source>
        <dbReference type="Proteomes" id="UP000708208"/>
    </source>
</evidence>
<feature type="compositionally biased region" description="Polar residues" evidence="1">
    <location>
        <begin position="941"/>
        <end position="954"/>
    </location>
</feature>
<feature type="region of interest" description="Disordered" evidence="1">
    <location>
        <begin position="737"/>
        <end position="769"/>
    </location>
</feature>
<protein>
    <submittedName>
        <fullName evidence="2">Uncharacterized protein</fullName>
    </submittedName>
</protein>
<feature type="compositionally biased region" description="Basic residues" evidence="1">
    <location>
        <begin position="748"/>
        <end position="757"/>
    </location>
</feature>
<feature type="compositionally biased region" description="Polar residues" evidence="1">
    <location>
        <begin position="855"/>
        <end position="868"/>
    </location>
</feature>
<dbReference type="Proteomes" id="UP000708208">
    <property type="component" value="Unassembled WGS sequence"/>
</dbReference>
<proteinExistence type="predicted"/>
<dbReference type="EMBL" id="CAJVCH010068462">
    <property type="protein sequence ID" value="CAG7720216.1"/>
    <property type="molecule type" value="Genomic_DNA"/>
</dbReference>
<feature type="region of interest" description="Disordered" evidence="1">
    <location>
        <begin position="78"/>
        <end position="97"/>
    </location>
</feature>
<feature type="region of interest" description="Disordered" evidence="1">
    <location>
        <begin position="934"/>
        <end position="960"/>
    </location>
</feature>
<sequence length="1143" mass="126740">MVRPLDTNGYIQHPPRVHFSPIVSQLRYHQQQGVPTKKTTTVKNHHNYTNHHFRDQPITNQRVTVQVQEVILPPPPPVQKVQVTVPSPQAPSTTSTRDRYALEVNVPQPTSSTSTTRAQMMNYPHENLNTPKGDDDELHGYSHDQNNKPPYYCPHSCGISPCIQFSPGPPVLNQKQPSHYYSFQNCGSEPNGYFSHLKNSIVTATATATANATPKIKPLTYSSSTAKANCQTRDNTIITDSILTCDPNTHYTPPTKSTPHQTDYGYEYYGYGYGLPASRSWDHQPWVPVPSPSVPYLESQSYSGHYKSTNLHSSDINAICQVHQKRRPTILNGFTPQNVPNSSNSFLLNSSDFPRGGTPTQLIRGQSQVNYFAPLLSSADNFAPRFDSDVSHYAYSYSSHNKNHDSIPLTETNDAEGKVERKSGVSNNNKNLVRRSREDKKVKKPKSVKASGSSNKLSFFHRFTLGRLVKQSKSNKALSSSSASSKVQVVPVSTWPVKSITGVVVRESTESPVSSSCSTCGDLWEGKKKKGKARHPIISGRDHSLGTTGAGRQDSGGISHNSRPSKATNGLSVNLPYHCSNIKGRESIVCISREDEKCRGETGFGRGSSRCSVAAEKPNENLVSSNIPGKDTWDPQTADQTHLGKVGKERAAAEAISNVEIPSSMTSYQGDCQWRVGEGYETRKFGLEDANKSIVKWNNVGSNFANKNVATSPIHHLSAFYALNLPIVPGRTHSSVITEQDEELRPVPKPRLKRLRKSSVEEKTSSETDELSANVDRILDEIAGLELECMRMERKGKLLDGNYLHDGDNKENEDRFAKSQSSTWETERLRMGLHNHQLCNPEKVGLVGKPPLPPSKTNRQNFFNSKPNGDSRLFEKPGMSGSDLHVKLVKFREQLYRSREELAKSHPDLEEIEDTVRSSMVIDRSSRQRTLPLSLCRGSENPENSPGYTTTHVSGQIHRHTPDPVTIEKERYKAREWSNLCSKVNQNFLRSPPSNKNRHGNTSGPLHFTGIVETDLDTGASREILGGDEQLYFEIYGQQQEWTTNDQGNSSGDNVKSKNLPLSIFPDDGRLSYSLNQKTQSMLNLGSPTSTMSHKEKSATIASTSSAKGAESGTLSVASTSTDERARSMEFLLEDSDKNAHLR</sequence>
<reference evidence="2" key="1">
    <citation type="submission" date="2021-06" db="EMBL/GenBank/DDBJ databases">
        <authorList>
            <person name="Hodson N. C."/>
            <person name="Mongue J. A."/>
            <person name="Jaron S. K."/>
        </authorList>
    </citation>
    <scope>NUCLEOTIDE SEQUENCE</scope>
</reference>
<accession>A0A8J2JHE8</accession>
<feature type="region of interest" description="Disordered" evidence="1">
    <location>
        <begin position="415"/>
        <end position="453"/>
    </location>
</feature>
<feature type="compositionally biased region" description="Low complexity" evidence="1">
    <location>
        <begin position="1099"/>
        <end position="1110"/>
    </location>
</feature>
<keyword evidence="3" id="KW-1185">Reference proteome</keyword>
<dbReference type="OrthoDB" id="10686119at2759"/>
<name>A0A8J2JHE8_9HEXA</name>
<evidence type="ECO:0000256" key="1">
    <source>
        <dbReference type="SAM" id="MobiDB-lite"/>
    </source>
</evidence>
<feature type="compositionally biased region" description="Polar residues" evidence="1">
    <location>
        <begin position="1082"/>
        <end position="1092"/>
    </location>
</feature>
<comment type="caution">
    <text evidence="2">The sequence shown here is derived from an EMBL/GenBank/DDBJ whole genome shotgun (WGS) entry which is preliminary data.</text>
</comment>
<dbReference type="AlphaFoldDB" id="A0A8J2JHE8"/>
<gene>
    <name evidence="2" type="ORF">AFUS01_LOCUS9502</name>
</gene>
<feature type="region of interest" description="Disordered" evidence="1">
    <location>
        <begin position="1082"/>
        <end position="1143"/>
    </location>
</feature>
<feature type="compositionally biased region" description="Polar residues" evidence="1">
    <location>
        <begin position="556"/>
        <end position="569"/>
    </location>
</feature>
<feature type="region of interest" description="Disordered" evidence="1">
    <location>
        <begin position="531"/>
        <end position="569"/>
    </location>
</feature>
<evidence type="ECO:0000313" key="2">
    <source>
        <dbReference type="EMBL" id="CAG7720216.1"/>
    </source>
</evidence>